<evidence type="ECO:0000313" key="7">
    <source>
        <dbReference type="RefSeq" id="XP_015887557.3"/>
    </source>
</evidence>
<evidence type="ECO:0000256" key="1">
    <source>
        <dbReference type="ARBA" id="ARBA00012452"/>
    </source>
</evidence>
<dbReference type="FunFam" id="1.20.1050.10:FF:000012">
    <property type="entry name" value="Tau class glutathione S-transferase"/>
    <property type="match status" value="1"/>
</dbReference>
<dbReference type="GO" id="GO:0005737">
    <property type="term" value="C:cytoplasm"/>
    <property type="evidence" value="ECO:0007669"/>
    <property type="project" value="TreeGrafter"/>
</dbReference>
<evidence type="ECO:0000259" key="5">
    <source>
        <dbReference type="PROSITE" id="PS50404"/>
    </source>
</evidence>
<protein>
    <recommendedName>
        <fullName evidence="1">glutathione transferase</fullName>
        <ecNumber evidence="1">2.5.1.18</ecNumber>
    </recommendedName>
</protein>
<dbReference type="SFLD" id="SFLDG00358">
    <property type="entry name" value="Main_(cytGST)"/>
    <property type="match status" value="1"/>
</dbReference>
<dbReference type="KEGG" id="zju:107422605"/>
<dbReference type="SUPFAM" id="SSF47616">
    <property type="entry name" value="GST C-terminal domain-like"/>
    <property type="match status" value="1"/>
</dbReference>
<dbReference type="GO" id="GO:0004364">
    <property type="term" value="F:glutathione transferase activity"/>
    <property type="evidence" value="ECO:0007669"/>
    <property type="project" value="UniProtKB-EC"/>
</dbReference>
<feature type="domain" description="GST N-terminal" evidence="5">
    <location>
        <begin position="2"/>
        <end position="81"/>
    </location>
</feature>
<dbReference type="EC" id="2.5.1.18" evidence="1"/>
<dbReference type="InterPro" id="IPR004046">
    <property type="entry name" value="GST_C"/>
</dbReference>
<evidence type="ECO:0000256" key="3">
    <source>
        <dbReference type="ARBA" id="ARBA00047960"/>
    </source>
</evidence>
<dbReference type="PROSITE" id="PS50405">
    <property type="entry name" value="GST_CTER"/>
    <property type="match status" value="1"/>
</dbReference>
<dbReference type="SUPFAM" id="SSF52833">
    <property type="entry name" value="Thioredoxin-like"/>
    <property type="match status" value="1"/>
</dbReference>
<dbReference type="GeneID" id="107422605"/>
<sequence>MEEVKLLGFWPSPYSHRVIWALKLKGISYEYMEEDLKNKSELLLQYNPVYKKIPVLVHGGKPIAESLVILEYIEETWPKIPLLPKDPYQRASARFWVQYGVEKGPILSSLFTSSEGEERDKAAKEVLEVLKILEIQGLGNKKFFGGETISMVDIAYGWLAHWFECIEEVVGVKLLEPSTLPGLHAWVQNLKQVPVIKENLPDYERLIIHMKNIRVRMLSNHDSHV</sequence>
<dbReference type="RefSeq" id="XP_015887557.3">
    <property type="nucleotide sequence ID" value="XM_016032071.4"/>
</dbReference>
<gene>
    <name evidence="7" type="primary">LOC107422605</name>
</gene>
<dbReference type="InterPro" id="IPR045073">
    <property type="entry name" value="Omega/Tau-like"/>
</dbReference>
<proteinExistence type="inferred from homology"/>
<name>A0A6P4A366_ZIZJJ</name>
<dbReference type="GO" id="GO:0006749">
    <property type="term" value="P:glutathione metabolic process"/>
    <property type="evidence" value="ECO:0007669"/>
    <property type="project" value="InterPro"/>
</dbReference>
<dbReference type="FunFam" id="3.40.30.10:FF:000014">
    <property type="entry name" value="Tau class glutathione S-transferase"/>
    <property type="match status" value="1"/>
</dbReference>
<dbReference type="InterPro" id="IPR036282">
    <property type="entry name" value="Glutathione-S-Trfase_C_sf"/>
</dbReference>
<accession>A0A6P4A366</accession>
<dbReference type="Gene3D" id="3.40.30.10">
    <property type="entry name" value="Glutaredoxin"/>
    <property type="match status" value="1"/>
</dbReference>
<dbReference type="InterPro" id="IPR010987">
    <property type="entry name" value="Glutathione-S-Trfase_C-like"/>
</dbReference>
<evidence type="ECO:0000256" key="4">
    <source>
        <dbReference type="RuleBase" id="RU003494"/>
    </source>
</evidence>
<comment type="similarity">
    <text evidence="4">Belongs to the GST superfamily.</text>
</comment>
<dbReference type="SMR" id="A0A6P4A366"/>
<organism evidence="7">
    <name type="scientific">Ziziphus jujuba</name>
    <name type="common">Chinese jujube</name>
    <name type="synonym">Ziziphus sativa</name>
    <dbReference type="NCBI Taxonomy" id="326968"/>
    <lineage>
        <taxon>Eukaryota</taxon>
        <taxon>Viridiplantae</taxon>
        <taxon>Streptophyta</taxon>
        <taxon>Embryophyta</taxon>
        <taxon>Tracheophyta</taxon>
        <taxon>Spermatophyta</taxon>
        <taxon>Magnoliopsida</taxon>
        <taxon>eudicotyledons</taxon>
        <taxon>Gunneridae</taxon>
        <taxon>Pentapetalae</taxon>
        <taxon>rosids</taxon>
        <taxon>fabids</taxon>
        <taxon>Rosales</taxon>
        <taxon>Rhamnaceae</taxon>
        <taxon>Paliureae</taxon>
        <taxon>Ziziphus</taxon>
    </lineage>
</organism>
<dbReference type="PROSITE" id="PS50404">
    <property type="entry name" value="GST_NTER"/>
    <property type="match status" value="1"/>
</dbReference>
<dbReference type="SFLD" id="SFLDS00019">
    <property type="entry name" value="Glutathione_Transferase_(cytos"/>
    <property type="match status" value="1"/>
</dbReference>
<dbReference type="Pfam" id="PF00043">
    <property type="entry name" value="GST_C"/>
    <property type="match status" value="1"/>
</dbReference>
<dbReference type="InterPro" id="IPR036249">
    <property type="entry name" value="Thioredoxin-like_sf"/>
</dbReference>
<dbReference type="PANTHER" id="PTHR11260">
    <property type="entry name" value="GLUTATHIONE S-TRANSFERASE, GST, SUPERFAMILY, GST DOMAIN CONTAINING"/>
    <property type="match status" value="1"/>
</dbReference>
<dbReference type="InterPro" id="IPR004045">
    <property type="entry name" value="Glutathione_S-Trfase_N"/>
</dbReference>
<evidence type="ECO:0000259" key="6">
    <source>
        <dbReference type="PROSITE" id="PS50405"/>
    </source>
</evidence>
<feature type="domain" description="GST C-terminal" evidence="6">
    <location>
        <begin position="86"/>
        <end position="210"/>
    </location>
</feature>
<reference evidence="7" key="1">
    <citation type="submission" date="2025-05" db="UniProtKB">
        <authorList>
            <consortium name="RefSeq"/>
        </authorList>
    </citation>
    <scope>IDENTIFICATION</scope>
    <source>
        <tissue evidence="7">Seedling</tissue>
    </source>
</reference>
<dbReference type="SFLD" id="SFLDG01152">
    <property type="entry name" value="Main.3:_Omega-_and_Tau-like"/>
    <property type="match status" value="1"/>
</dbReference>
<dbReference type="PANTHER" id="PTHR11260:SF775">
    <property type="entry name" value="GLUTATHIONE S-TRANSFERASE U10"/>
    <property type="match status" value="1"/>
</dbReference>
<dbReference type="Pfam" id="PF02798">
    <property type="entry name" value="GST_N"/>
    <property type="match status" value="1"/>
</dbReference>
<dbReference type="AlphaFoldDB" id="A0A6P4A366"/>
<keyword evidence="2" id="KW-0808">Transferase</keyword>
<dbReference type="CDD" id="cd03058">
    <property type="entry name" value="GST_N_Tau"/>
    <property type="match status" value="1"/>
</dbReference>
<dbReference type="InterPro" id="IPR045074">
    <property type="entry name" value="GST_C_Tau"/>
</dbReference>
<comment type="catalytic activity">
    <reaction evidence="3">
        <text>RX + glutathione = an S-substituted glutathione + a halide anion + H(+)</text>
        <dbReference type="Rhea" id="RHEA:16437"/>
        <dbReference type="ChEBI" id="CHEBI:15378"/>
        <dbReference type="ChEBI" id="CHEBI:16042"/>
        <dbReference type="ChEBI" id="CHEBI:17792"/>
        <dbReference type="ChEBI" id="CHEBI:57925"/>
        <dbReference type="ChEBI" id="CHEBI:90779"/>
        <dbReference type="EC" id="2.5.1.18"/>
    </reaction>
</comment>
<dbReference type="Gene3D" id="1.20.1050.10">
    <property type="match status" value="1"/>
</dbReference>
<dbReference type="CDD" id="cd03185">
    <property type="entry name" value="GST_C_Tau"/>
    <property type="match status" value="1"/>
</dbReference>
<dbReference type="InterPro" id="IPR040079">
    <property type="entry name" value="Glutathione_S-Trfase"/>
</dbReference>
<evidence type="ECO:0000256" key="2">
    <source>
        <dbReference type="ARBA" id="ARBA00022679"/>
    </source>
</evidence>